<feature type="compositionally biased region" description="Pro residues" evidence="6">
    <location>
        <begin position="470"/>
        <end position="485"/>
    </location>
</feature>
<dbReference type="PANTHER" id="PTHR12675">
    <property type="entry name" value="MUSCLEBLIND-LIKE PROTEIN"/>
    <property type="match status" value="1"/>
</dbReference>
<evidence type="ECO:0000256" key="2">
    <source>
        <dbReference type="ARBA" id="ARBA00022737"/>
    </source>
</evidence>
<dbReference type="InterPro" id="IPR000571">
    <property type="entry name" value="Znf_CCCH"/>
</dbReference>
<feature type="region of interest" description="Disordered" evidence="6">
    <location>
        <begin position="1"/>
        <end position="35"/>
    </location>
</feature>
<gene>
    <name evidence="9" type="primary">LOC113395463</name>
</gene>
<dbReference type="GeneID" id="113395463"/>
<feature type="compositionally biased region" description="Pro residues" evidence="6">
    <location>
        <begin position="12"/>
        <end position="21"/>
    </location>
</feature>
<feature type="compositionally biased region" description="Pro residues" evidence="6">
    <location>
        <begin position="545"/>
        <end position="554"/>
    </location>
</feature>
<feature type="compositionally biased region" description="Low complexity" evidence="6">
    <location>
        <begin position="156"/>
        <end position="167"/>
    </location>
</feature>
<keyword evidence="2" id="KW-0677">Repeat</keyword>
<feature type="region of interest" description="Disordered" evidence="6">
    <location>
        <begin position="240"/>
        <end position="264"/>
    </location>
</feature>
<protein>
    <submittedName>
        <fullName evidence="9">Protein diaphanous homolog 1-like</fullName>
    </submittedName>
</protein>
<feature type="compositionally biased region" description="Polar residues" evidence="6">
    <location>
        <begin position="24"/>
        <end position="35"/>
    </location>
</feature>
<feature type="compositionally biased region" description="Pro residues" evidence="6">
    <location>
        <begin position="139"/>
        <end position="155"/>
    </location>
</feature>
<feature type="region of interest" description="Disordered" evidence="6">
    <location>
        <begin position="139"/>
        <end position="171"/>
    </location>
</feature>
<organism evidence="8 9">
    <name type="scientific">Vanessa tameamea</name>
    <name type="common">Kamehameha butterfly</name>
    <dbReference type="NCBI Taxonomy" id="334116"/>
    <lineage>
        <taxon>Eukaryota</taxon>
        <taxon>Metazoa</taxon>
        <taxon>Ecdysozoa</taxon>
        <taxon>Arthropoda</taxon>
        <taxon>Hexapoda</taxon>
        <taxon>Insecta</taxon>
        <taxon>Pterygota</taxon>
        <taxon>Neoptera</taxon>
        <taxon>Endopterygota</taxon>
        <taxon>Lepidoptera</taxon>
        <taxon>Glossata</taxon>
        <taxon>Ditrysia</taxon>
        <taxon>Papilionoidea</taxon>
        <taxon>Nymphalidae</taxon>
        <taxon>Nymphalinae</taxon>
        <taxon>Vanessa</taxon>
    </lineage>
</organism>
<evidence type="ECO:0000313" key="9">
    <source>
        <dbReference type="RefSeq" id="XP_064076433.1"/>
    </source>
</evidence>
<dbReference type="Gene3D" id="3.30.1370.210">
    <property type="match status" value="1"/>
</dbReference>
<name>A0ABM4AYR3_VANTA</name>
<evidence type="ECO:0000256" key="6">
    <source>
        <dbReference type="SAM" id="MobiDB-lite"/>
    </source>
</evidence>
<evidence type="ECO:0000256" key="5">
    <source>
        <dbReference type="PROSITE-ProRule" id="PRU00723"/>
    </source>
</evidence>
<feature type="domain" description="C3H1-type" evidence="7">
    <location>
        <begin position="36"/>
        <end position="63"/>
    </location>
</feature>
<proteinExistence type="predicted"/>
<evidence type="ECO:0000256" key="4">
    <source>
        <dbReference type="ARBA" id="ARBA00022833"/>
    </source>
</evidence>
<feature type="compositionally biased region" description="Polar residues" evidence="6">
    <location>
        <begin position="451"/>
        <end position="467"/>
    </location>
</feature>
<evidence type="ECO:0000256" key="3">
    <source>
        <dbReference type="ARBA" id="ARBA00022771"/>
    </source>
</evidence>
<accession>A0ABM4AYR3</accession>
<dbReference type="SMART" id="SM00356">
    <property type="entry name" value="ZnF_C3H1"/>
    <property type="match status" value="1"/>
</dbReference>
<dbReference type="PROSITE" id="PS50103">
    <property type="entry name" value="ZF_C3H1"/>
    <property type="match status" value="1"/>
</dbReference>
<feature type="compositionally biased region" description="Pro residues" evidence="6">
    <location>
        <begin position="517"/>
        <end position="535"/>
    </location>
</feature>
<dbReference type="RefSeq" id="XP_064076433.1">
    <property type="nucleotide sequence ID" value="XM_064220363.1"/>
</dbReference>
<feature type="zinc finger region" description="C3H1-type" evidence="5">
    <location>
        <begin position="36"/>
        <end position="63"/>
    </location>
</feature>
<sequence length="554" mass="61317">MSNKNEQNGRQPPLPGQPPPSLDNEVNNENVPTSTNDKMEICRNFVWGSCNKNTQCKFRHELDFEEMKKILKFCHDYQNPPGCTREHCTYLHTTKEEESLFFATGQLPRVLAERHSNMSAAAAETIPQIALFIQESFVGPPPPPPPPPAPAPVVAPTPVASAPLPTARQAPPMLPMQQLPPPPPPPPVSTAVPIQQHASVFQAPPAVQVNTPAYAMNTPPPPMLLMFDASRPPPPIPSHVPTKKNVIKRPSPTNFDAQPKKRKVEEPKVADARCVQCVQRDIRLETCKQEMDKLCSEEEYNTLIYKKKLEEYQNRKELLRSLVSNDLFRLIEEYVEGVPQLQVHDVLTQLNQTPFVSGTSSVPKQFLLQLMEYVLENSRVDAVPSSPLRLDESLLQSLSRRTNSAGLSSPDVLQTFMEILRQSNAPERVQATEVPGTIPRCSTLTTSTSTNGLQRFSNGQSRETQVNRMVPPPPQVALPPPPSYHHYPAPPSRLYYPPPFPVPSTGGAVATSQLTRAPPPPAPAPPSAPAPPPAPSCHSYTATRYPPPFYQRHQ</sequence>
<feature type="region of interest" description="Disordered" evidence="6">
    <location>
        <begin position="498"/>
        <end position="554"/>
    </location>
</feature>
<feature type="region of interest" description="Disordered" evidence="6">
    <location>
        <begin position="438"/>
        <end position="485"/>
    </location>
</feature>
<keyword evidence="3 5" id="KW-0863">Zinc-finger</keyword>
<dbReference type="PANTHER" id="PTHR12675:SF6">
    <property type="entry name" value="ZINC FINGER CCCH DOMAIN-CONTAINING PROTEIN 10"/>
    <property type="match status" value="1"/>
</dbReference>
<keyword evidence="1 5" id="KW-0479">Metal-binding</keyword>
<dbReference type="Proteomes" id="UP001652626">
    <property type="component" value="Chromosome Z"/>
</dbReference>
<keyword evidence="8" id="KW-1185">Reference proteome</keyword>
<evidence type="ECO:0000313" key="8">
    <source>
        <dbReference type="Proteomes" id="UP001652626"/>
    </source>
</evidence>
<reference evidence="9" key="1">
    <citation type="submission" date="2025-08" db="UniProtKB">
        <authorList>
            <consortium name="RefSeq"/>
        </authorList>
    </citation>
    <scope>IDENTIFICATION</scope>
    <source>
        <tissue evidence="9">Whole body</tissue>
    </source>
</reference>
<feature type="compositionally biased region" description="Polar residues" evidence="6">
    <location>
        <begin position="1"/>
        <end position="10"/>
    </location>
</feature>
<evidence type="ECO:0000259" key="7">
    <source>
        <dbReference type="PROSITE" id="PS50103"/>
    </source>
</evidence>
<keyword evidence="4 5" id="KW-0862">Zinc</keyword>
<evidence type="ECO:0000256" key="1">
    <source>
        <dbReference type="ARBA" id="ARBA00022723"/>
    </source>
</evidence>